<organism evidence="2 3">
    <name type="scientific">Nephila pilipes</name>
    <name type="common">Giant wood spider</name>
    <name type="synonym">Nephila maculata</name>
    <dbReference type="NCBI Taxonomy" id="299642"/>
    <lineage>
        <taxon>Eukaryota</taxon>
        <taxon>Metazoa</taxon>
        <taxon>Ecdysozoa</taxon>
        <taxon>Arthropoda</taxon>
        <taxon>Chelicerata</taxon>
        <taxon>Arachnida</taxon>
        <taxon>Araneae</taxon>
        <taxon>Araneomorphae</taxon>
        <taxon>Entelegynae</taxon>
        <taxon>Araneoidea</taxon>
        <taxon>Nephilidae</taxon>
        <taxon>Nephila</taxon>
    </lineage>
</organism>
<evidence type="ECO:0000256" key="1">
    <source>
        <dbReference type="SAM" id="MobiDB-lite"/>
    </source>
</evidence>
<reference evidence="2" key="1">
    <citation type="submission" date="2020-08" db="EMBL/GenBank/DDBJ databases">
        <title>Multicomponent nature underlies the extraordinary mechanical properties of spider dragline silk.</title>
        <authorList>
            <person name="Kono N."/>
            <person name="Nakamura H."/>
            <person name="Mori M."/>
            <person name="Yoshida Y."/>
            <person name="Ohtoshi R."/>
            <person name="Malay A.D."/>
            <person name="Moran D.A.P."/>
            <person name="Tomita M."/>
            <person name="Numata K."/>
            <person name="Arakawa K."/>
        </authorList>
    </citation>
    <scope>NUCLEOTIDE SEQUENCE</scope>
</reference>
<evidence type="ECO:0000313" key="2">
    <source>
        <dbReference type="EMBL" id="GFT15176.1"/>
    </source>
</evidence>
<feature type="region of interest" description="Disordered" evidence="1">
    <location>
        <begin position="98"/>
        <end position="144"/>
    </location>
</feature>
<proteinExistence type="predicted"/>
<gene>
    <name evidence="2" type="ORF">NPIL_72071</name>
</gene>
<feature type="region of interest" description="Disordered" evidence="1">
    <location>
        <begin position="1"/>
        <end position="37"/>
    </location>
</feature>
<protein>
    <submittedName>
        <fullName evidence="2">Uncharacterized protein</fullName>
    </submittedName>
</protein>
<feature type="compositionally biased region" description="Polar residues" evidence="1">
    <location>
        <begin position="99"/>
        <end position="113"/>
    </location>
</feature>
<evidence type="ECO:0000313" key="3">
    <source>
        <dbReference type="Proteomes" id="UP000887013"/>
    </source>
</evidence>
<comment type="caution">
    <text evidence="2">The sequence shown here is derived from an EMBL/GenBank/DDBJ whole genome shotgun (WGS) entry which is preliminary data.</text>
</comment>
<sequence length="159" mass="17627">MPESKVVAKKKGEKREMGKIRNGIRDGKREGGDGSLVSKSVGRFRRKHGKVFTNSGNACFQEITFIIDGVIKISSQEKAILGFKAKIEIEIQKSLWTDPITSFPNNDNTISRRSLQRAPRFSSLPDAGGDPPPSDDSQNTGHLPIQMLALERANEKDNY</sequence>
<dbReference type="OrthoDB" id="10514550at2759"/>
<name>A0A8X6NIJ6_NEPPI</name>
<feature type="compositionally biased region" description="Basic and acidic residues" evidence="1">
    <location>
        <begin position="13"/>
        <end position="32"/>
    </location>
</feature>
<accession>A0A8X6NIJ6</accession>
<dbReference type="Proteomes" id="UP000887013">
    <property type="component" value="Unassembled WGS sequence"/>
</dbReference>
<dbReference type="EMBL" id="BMAW01058244">
    <property type="protein sequence ID" value="GFT15176.1"/>
    <property type="molecule type" value="Genomic_DNA"/>
</dbReference>
<keyword evidence="3" id="KW-1185">Reference proteome</keyword>
<dbReference type="AlphaFoldDB" id="A0A8X6NIJ6"/>